<gene>
    <name evidence="2" type="ORF">BSL78_04004</name>
</gene>
<dbReference type="Pfam" id="PF20209">
    <property type="entry name" value="DUF6570"/>
    <property type="match status" value="1"/>
</dbReference>
<evidence type="ECO:0000259" key="1">
    <source>
        <dbReference type="Pfam" id="PF20209"/>
    </source>
</evidence>
<dbReference type="Proteomes" id="UP000230750">
    <property type="component" value="Unassembled WGS sequence"/>
</dbReference>
<feature type="domain" description="DUF6570" evidence="1">
    <location>
        <begin position="269"/>
        <end position="356"/>
    </location>
</feature>
<dbReference type="AlphaFoldDB" id="A0A2G8LFM4"/>
<dbReference type="STRING" id="307972.A0A2G8LFM4"/>
<evidence type="ECO:0000313" key="2">
    <source>
        <dbReference type="EMBL" id="PIK59047.1"/>
    </source>
</evidence>
<protein>
    <recommendedName>
        <fullName evidence="1">DUF6570 domain-containing protein</fullName>
    </recommendedName>
</protein>
<accession>A0A2G8LFM4</accession>
<evidence type="ECO:0000313" key="3">
    <source>
        <dbReference type="Proteomes" id="UP000230750"/>
    </source>
</evidence>
<name>A0A2G8LFM4_STIJA</name>
<comment type="caution">
    <text evidence="2">The sequence shown here is derived from an EMBL/GenBank/DDBJ whole genome shotgun (WGS) entry which is preliminary data.</text>
</comment>
<dbReference type="OrthoDB" id="5987805at2759"/>
<keyword evidence="3" id="KW-1185">Reference proteome</keyword>
<organism evidence="2 3">
    <name type="scientific">Stichopus japonicus</name>
    <name type="common">Sea cucumber</name>
    <dbReference type="NCBI Taxonomy" id="307972"/>
    <lineage>
        <taxon>Eukaryota</taxon>
        <taxon>Metazoa</taxon>
        <taxon>Echinodermata</taxon>
        <taxon>Eleutherozoa</taxon>
        <taxon>Echinozoa</taxon>
        <taxon>Holothuroidea</taxon>
        <taxon>Aspidochirotacea</taxon>
        <taxon>Aspidochirotida</taxon>
        <taxon>Stichopodidae</taxon>
        <taxon>Apostichopus</taxon>
    </lineage>
</organism>
<reference evidence="2 3" key="1">
    <citation type="journal article" date="2017" name="PLoS Biol.">
        <title>The sea cucumber genome provides insights into morphological evolution and visceral regeneration.</title>
        <authorList>
            <person name="Zhang X."/>
            <person name="Sun L."/>
            <person name="Yuan J."/>
            <person name="Sun Y."/>
            <person name="Gao Y."/>
            <person name="Zhang L."/>
            <person name="Li S."/>
            <person name="Dai H."/>
            <person name="Hamel J.F."/>
            <person name="Liu C."/>
            <person name="Yu Y."/>
            <person name="Liu S."/>
            <person name="Lin W."/>
            <person name="Guo K."/>
            <person name="Jin S."/>
            <person name="Xu P."/>
            <person name="Storey K.B."/>
            <person name="Huan P."/>
            <person name="Zhang T."/>
            <person name="Zhou Y."/>
            <person name="Zhang J."/>
            <person name="Lin C."/>
            <person name="Li X."/>
            <person name="Xing L."/>
            <person name="Huo D."/>
            <person name="Sun M."/>
            <person name="Wang L."/>
            <person name="Mercier A."/>
            <person name="Li F."/>
            <person name="Yang H."/>
            <person name="Xiang J."/>
        </authorList>
    </citation>
    <scope>NUCLEOTIDE SEQUENCE [LARGE SCALE GENOMIC DNA]</scope>
    <source>
        <strain evidence="2">Shaxun</strain>
        <tissue evidence="2">Muscle</tissue>
    </source>
</reference>
<proteinExistence type="predicted"/>
<dbReference type="EMBL" id="MRZV01000094">
    <property type="protein sequence ID" value="PIK59047.1"/>
    <property type="molecule type" value="Genomic_DNA"/>
</dbReference>
<dbReference type="InterPro" id="IPR046700">
    <property type="entry name" value="DUF6570"/>
</dbReference>
<sequence length="447" mass="53226">MNRKRSDEDYCRKETETNKKRINRKRLDEDYCKKENETNKKRMKRKRLDEDYCRKETETNQKRMNRKRLDEDYCGKETETNKKRMNRKRLDEDYCRKETETNQKRMNRKRLDEDYCRKETETNKKRIGKKRLNEDYCRKESESNVKRMANIRLDEAYVDMERRSNKKRIQALRQQNAFKLQNVQQMQLNRSNKKYVEKESVSEFTKVGSRNTTSFEALQQQFWQSVSVGQEYVCFICEKLLYKHSVISAKPPMYGQWICRTCHQYVTAGKVPPLSKENNMLMADIPEELKLHSLEERLVAARTPFMQIRELPRGRQLNIKGNVVNVPADVSTTVRSLPRRMDESQTIPVKFKRKLSYKHSVHRVTSPFAMCMLPIGLLLDEIFLTRCLPLFLVVRRVSWSETLTVSQTRVLTDSELLCLQVPTLDHRIGQIHFGTPFSRCLEAYAPV</sequence>